<dbReference type="RefSeq" id="WP_200371820.1">
    <property type="nucleotide sequence ID" value="NZ_JAVMBO010000016.1"/>
</dbReference>
<evidence type="ECO:0000313" key="3">
    <source>
        <dbReference type="Proteomes" id="UP001267407"/>
    </source>
</evidence>
<keyword evidence="1" id="KW-0732">Signal</keyword>
<keyword evidence="3" id="KW-1185">Reference proteome</keyword>
<evidence type="ECO:0000256" key="1">
    <source>
        <dbReference type="SAM" id="SignalP"/>
    </source>
</evidence>
<dbReference type="PROSITE" id="PS51257">
    <property type="entry name" value="PROKAR_LIPOPROTEIN"/>
    <property type="match status" value="1"/>
</dbReference>
<evidence type="ECO:0008006" key="4">
    <source>
        <dbReference type="Google" id="ProtNLM"/>
    </source>
</evidence>
<accession>A0ABU2HI10</accession>
<feature type="chain" id="PRO_5046117758" description="Lipoprotein" evidence="1">
    <location>
        <begin position="16"/>
        <end position="168"/>
    </location>
</feature>
<proteinExistence type="predicted"/>
<reference evidence="2" key="1">
    <citation type="submission" date="2023-09" db="EMBL/GenBank/DDBJ databases">
        <title>Marinobacter sediminicola sp. nov. and Marinobacter maritimum sp. nov., isolated from marine sediment.</title>
        <authorList>
            <person name="An J."/>
        </authorList>
    </citation>
    <scope>NUCLEOTIDE SEQUENCE</scope>
    <source>
        <strain evidence="2">F60267</strain>
    </source>
</reference>
<name>A0ABU2HI10_9GAMM</name>
<sequence>MTKALRIFFVLPVAAALLTGCEFYKSGSVESEKEVAPIAWWEPLEPDVTINGDEFYAGTCSITRVTGSGDEKTAEVIFKVPSRLFTQCTNSGRGKKVLDYDGEYIILRVCEIAYGAGGCGGDSYRSADFENWEEHIGVTWINGEEYEAWRKVGSKSSKADSVKKVVRE</sequence>
<dbReference type="EMBL" id="JAVMBO010000016">
    <property type="protein sequence ID" value="MDS1310704.1"/>
    <property type="molecule type" value="Genomic_DNA"/>
</dbReference>
<comment type="caution">
    <text evidence="2">The sequence shown here is derived from an EMBL/GenBank/DDBJ whole genome shotgun (WGS) entry which is preliminary data.</text>
</comment>
<evidence type="ECO:0000313" key="2">
    <source>
        <dbReference type="EMBL" id="MDS1310704.1"/>
    </source>
</evidence>
<organism evidence="2 3">
    <name type="scientific">Marinobacter xiaoshiensis</name>
    <dbReference type="NCBI Taxonomy" id="3073652"/>
    <lineage>
        <taxon>Bacteria</taxon>
        <taxon>Pseudomonadati</taxon>
        <taxon>Pseudomonadota</taxon>
        <taxon>Gammaproteobacteria</taxon>
        <taxon>Pseudomonadales</taxon>
        <taxon>Marinobacteraceae</taxon>
        <taxon>Marinobacter</taxon>
    </lineage>
</organism>
<dbReference type="Proteomes" id="UP001267407">
    <property type="component" value="Unassembled WGS sequence"/>
</dbReference>
<feature type="signal peptide" evidence="1">
    <location>
        <begin position="1"/>
        <end position="15"/>
    </location>
</feature>
<gene>
    <name evidence="2" type="ORF">RKA07_11440</name>
</gene>
<protein>
    <recommendedName>
        <fullName evidence="4">Lipoprotein</fullName>
    </recommendedName>
</protein>